<keyword evidence="4" id="KW-0699">rRNA-binding</keyword>
<comment type="caution">
    <text evidence="6">The sequence shown here is derived from an EMBL/GenBank/DDBJ whole genome shotgun (WGS) entry which is preliminary data.</text>
</comment>
<dbReference type="AlphaFoldDB" id="A0A2M8QD63"/>
<dbReference type="InterPro" id="IPR013025">
    <property type="entry name" value="Ribosomal_uL23-like"/>
</dbReference>
<accession>A0A2M8QD63</accession>
<sequence>MHPYEVLKRPVITEKTQWQVGYEKPQYVFEVDARANKQQIKEAVELAFNVTVTRVNVIVMPEKRRRSPRSRITGRKAKHIQRSPQWKKAIVQVSEKDRIPLFEGVA</sequence>
<feature type="compositionally biased region" description="Basic residues" evidence="5">
    <location>
        <begin position="64"/>
        <end position="81"/>
    </location>
</feature>
<comment type="function">
    <text evidence="4">One of the early assembly proteins it binds 23S rRNA. One of the proteins that surrounds the polypeptide exit tunnel on the outside of the ribosome. Forms the main docking site for trigger factor binding to the ribosome.</text>
</comment>
<feature type="region of interest" description="Disordered" evidence="5">
    <location>
        <begin position="64"/>
        <end position="83"/>
    </location>
</feature>
<organism evidence="6 7">
    <name type="scientific">Candidatus Thermofonsia Clade 3 bacterium</name>
    <dbReference type="NCBI Taxonomy" id="2364212"/>
    <lineage>
        <taxon>Bacteria</taxon>
        <taxon>Bacillati</taxon>
        <taxon>Chloroflexota</taxon>
        <taxon>Candidatus Thermofontia</taxon>
        <taxon>Candidatus Thermofonsia Clade 3</taxon>
    </lineage>
</organism>
<dbReference type="GO" id="GO:0005840">
    <property type="term" value="C:ribosome"/>
    <property type="evidence" value="ECO:0007669"/>
    <property type="project" value="UniProtKB-KW"/>
</dbReference>
<dbReference type="InterPro" id="IPR012678">
    <property type="entry name" value="Ribosomal_uL23/eL15/eS24_sf"/>
</dbReference>
<dbReference type="GO" id="GO:1990904">
    <property type="term" value="C:ribonucleoprotein complex"/>
    <property type="evidence" value="ECO:0007669"/>
    <property type="project" value="UniProtKB-KW"/>
</dbReference>
<dbReference type="HAMAP" id="MF_01369_B">
    <property type="entry name" value="Ribosomal_uL23_B"/>
    <property type="match status" value="1"/>
</dbReference>
<keyword evidence="4" id="KW-0694">RNA-binding</keyword>
<dbReference type="Gene3D" id="3.30.70.330">
    <property type="match status" value="1"/>
</dbReference>
<name>A0A2M8QD63_9CHLR</name>
<evidence type="ECO:0000256" key="3">
    <source>
        <dbReference type="ARBA" id="ARBA00023274"/>
    </source>
</evidence>
<evidence type="ECO:0000256" key="2">
    <source>
        <dbReference type="ARBA" id="ARBA00022980"/>
    </source>
</evidence>
<reference evidence="6 7" key="1">
    <citation type="submission" date="2017-11" db="EMBL/GenBank/DDBJ databases">
        <title>Evolution of Phototrophy in the Chloroflexi Phylum Driven by Horizontal Gene Transfer.</title>
        <authorList>
            <person name="Ward L.M."/>
            <person name="Hemp J."/>
            <person name="Shih P.M."/>
            <person name="Mcglynn S.E."/>
            <person name="Fischer W."/>
        </authorList>
    </citation>
    <scope>NUCLEOTIDE SEQUENCE [LARGE SCALE GENOMIC DNA]</scope>
    <source>
        <strain evidence="6">JP3_7</strain>
    </source>
</reference>
<evidence type="ECO:0000256" key="5">
    <source>
        <dbReference type="SAM" id="MobiDB-lite"/>
    </source>
</evidence>
<evidence type="ECO:0000313" key="7">
    <source>
        <dbReference type="Proteomes" id="UP000230790"/>
    </source>
</evidence>
<dbReference type="PANTHER" id="PTHR11620">
    <property type="entry name" value="60S RIBOSOMAL PROTEIN L23A"/>
    <property type="match status" value="1"/>
</dbReference>
<keyword evidence="2 4" id="KW-0689">Ribosomal protein</keyword>
<comment type="similarity">
    <text evidence="1 4">Belongs to the universal ribosomal protein uL23 family.</text>
</comment>
<keyword evidence="3 4" id="KW-0687">Ribonucleoprotein</keyword>
<dbReference type="GO" id="GO:0019843">
    <property type="term" value="F:rRNA binding"/>
    <property type="evidence" value="ECO:0007669"/>
    <property type="project" value="UniProtKB-UniRule"/>
</dbReference>
<protein>
    <recommendedName>
        <fullName evidence="4">Large ribosomal subunit protein uL23</fullName>
    </recommendedName>
</protein>
<dbReference type="EMBL" id="PGTN01000036">
    <property type="protein sequence ID" value="PJF47730.1"/>
    <property type="molecule type" value="Genomic_DNA"/>
</dbReference>
<evidence type="ECO:0000313" key="6">
    <source>
        <dbReference type="EMBL" id="PJF47730.1"/>
    </source>
</evidence>
<evidence type="ECO:0000256" key="4">
    <source>
        <dbReference type="HAMAP-Rule" id="MF_01369"/>
    </source>
</evidence>
<dbReference type="NCBIfam" id="NF004363">
    <property type="entry name" value="PRK05738.2-4"/>
    <property type="match status" value="1"/>
</dbReference>
<dbReference type="Proteomes" id="UP000230790">
    <property type="component" value="Unassembled WGS sequence"/>
</dbReference>
<dbReference type="SUPFAM" id="SSF54189">
    <property type="entry name" value="Ribosomal proteins S24e, L23 and L15e"/>
    <property type="match status" value="1"/>
</dbReference>
<dbReference type="InterPro" id="IPR012677">
    <property type="entry name" value="Nucleotide-bd_a/b_plait_sf"/>
</dbReference>
<comment type="subunit">
    <text evidence="4">Part of the 50S ribosomal subunit. Contacts protein L29, and trigger factor when it is bound to the ribosome.</text>
</comment>
<dbReference type="GO" id="GO:0003735">
    <property type="term" value="F:structural constituent of ribosome"/>
    <property type="evidence" value="ECO:0007669"/>
    <property type="project" value="InterPro"/>
</dbReference>
<dbReference type="Pfam" id="PF00276">
    <property type="entry name" value="Ribosomal_L23"/>
    <property type="match status" value="1"/>
</dbReference>
<proteinExistence type="inferred from homology"/>
<gene>
    <name evidence="4" type="primary">rplW</name>
    <name evidence="6" type="ORF">CUN48_06920</name>
</gene>
<dbReference type="GO" id="GO:0006412">
    <property type="term" value="P:translation"/>
    <property type="evidence" value="ECO:0007669"/>
    <property type="project" value="UniProtKB-UniRule"/>
</dbReference>
<evidence type="ECO:0000256" key="1">
    <source>
        <dbReference type="ARBA" id="ARBA00006700"/>
    </source>
</evidence>